<evidence type="ECO:0008006" key="3">
    <source>
        <dbReference type="Google" id="ProtNLM"/>
    </source>
</evidence>
<dbReference type="AlphaFoldDB" id="A0A916XMU2"/>
<evidence type="ECO:0000313" key="1">
    <source>
        <dbReference type="EMBL" id="GGC85292.1"/>
    </source>
</evidence>
<sequence length="204" mass="22107">MLETPIRDLYNRARLADRQLNELIGVARGLTADGSVSQVEAEYLLKWLAANAGATDNAVVRSLYERVEQILADDELDEDEAAELLDTLTRVCAGDFGLGQGHTAPAVCDPAPAIRFPGMTYCLTGTFAFGSRRECEEAVARAGGFCGGLTRETNYLVIGTFATKSSAHSFHRRKIDKAVAMRRAGVPIAIVHEPRWAAHVRASS</sequence>
<reference evidence="1" key="2">
    <citation type="submission" date="2020-09" db="EMBL/GenBank/DDBJ databases">
        <authorList>
            <person name="Sun Q."/>
            <person name="Zhou Y."/>
        </authorList>
    </citation>
    <scope>NUCLEOTIDE SEQUENCE</scope>
    <source>
        <strain evidence="1">CGMCC 1.12919</strain>
    </source>
</reference>
<proteinExistence type="predicted"/>
<name>A0A916XMU2_9HYPH</name>
<accession>A0A916XMU2</accession>
<comment type="caution">
    <text evidence="1">The sequence shown here is derived from an EMBL/GenBank/DDBJ whole genome shotgun (WGS) entry which is preliminary data.</text>
</comment>
<dbReference type="CDD" id="cd17748">
    <property type="entry name" value="BRCT_DNA_ligase_like"/>
    <property type="match status" value="1"/>
</dbReference>
<organism evidence="1 2">
    <name type="scientific">Chelatococcus reniformis</name>
    <dbReference type="NCBI Taxonomy" id="1494448"/>
    <lineage>
        <taxon>Bacteria</taxon>
        <taxon>Pseudomonadati</taxon>
        <taxon>Pseudomonadota</taxon>
        <taxon>Alphaproteobacteria</taxon>
        <taxon>Hyphomicrobiales</taxon>
        <taxon>Chelatococcaceae</taxon>
        <taxon>Chelatococcus</taxon>
    </lineage>
</organism>
<reference evidence="1" key="1">
    <citation type="journal article" date="2014" name="Int. J. Syst. Evol. Microbiol.">
        <title>Complete genome sequence of Corynebacterium casei LMG S-19264T (=DSM 44701T), isolated from a smear-ripened cheese.</title>
        <authorList>
            <consortium name="US DOE Joint Genome Institute (JGI-PGF)"/>
            <person name="Walter F."/>
            <person name="Albersmeier A."/>
            <person name="Kalinowski J."/>
            <person name="Ruckert C."/>
        </authorList>
    </citation>
    <scope>NUCLEOTIDE SEQUENCE</scope>
    <source>
        <strain evidence="1">CGMCC 1.12919</strain>
    </source>
</reference>
<keyword evidence="2" id="KW-1185">Reference proteome</keyword>
<dbReference type="InterPro" id="IPR036420">
    <property type="entry name" value="BRCT_dom_sf"/>
</dbReference>
<protein>
    <recommendedName>
        <fullName evidence="3">NAD-dependent DNA ligase</fullName>
    </recommendedName>
</protein>
<dbReference type="RefSeq" id="WP_188611800.1">
    <property type="nucleotide sequence ID" value="NZ_BMGG01000009.1"/>
</dbReference>
<dbReference type="Gene3D" id="3.40.50.10190">
    <property type="entry name" value="BRCT domain"/>
    <property type="match status" value="1"/>
</dbReference>
<dbReference type="EMBL" id="BMGG01000009">
    <property type="protein sequence ID" value="GGC85292.1"/>
    <property type="molecule type" value="Genomic_DNA"/>
</dbReference>
<evidence type="ECO:0000313" key="2">
    <source>
        <dbReference type="Proteomes" id="UP000637002"/>
    </source>
</evidence>
<dbReference type="Proteomes" id="UP000637002">
    <property type="component" value="Unassembled WGS sequence"/>
</dbReference>
<gene>
    <name evidence="1" type="ORF">GCM10010994_48970</name>
</gene>